<accession>A0ABS9MPQ7</accession>
<reference evidence="1 2" key="1">
    <citation type="submission" date="2022-02" db="EMBL/GenBank/DDBJ databases">
        <title>Mesosutterella porci, a novel member of the family Sutterellaceae from pig feces.</title>
        <authorList>
            <person name="Wylensek D."/>
            <person name="Clavel T."/>
        </authorList>
    </citation>
    <scope>NUCLEOTIDE SEQUENCE [LARGE SCALE GENOMIC DNA]</scope>
    <source>
        <strain evidence="2">oilRF-744-wt-GAM-9</strain>
    </source>
</reference>
<evidence type="ECO:0000313" key="2">
    <source>
        <dbReference type="Proteomes" id="UP001297600"/>
    </source>
</evidence>
<evidence type="ECO:0000313" key="1">
    <source>
        <dbReference type="EMBL" id="MCG5030581.1"/>
    </source>
</evidence>
<comment type="caution">
    <text evidence="1">The sequence shown here is derived from an EMBL/GenBank/DDBJ whole genome shotgun (WGS) entry which is preliminary data.</text>
</comment>
<dbReference type="EMBL" id="JAKNCT010000004">
    <property type="protein sequence ID" value="MCG5030581.1"/>
    <property type="molecule type" value="Genomic_DNA"/>
</dbReference>
<organism evidence="1 2">
    <name type="scientific">Mesosutterella porci</name>
    <dbReference type="NCBI Taxonomy" id="2915351"/>
    <lineage>
        <taxon>Bacteria</taxon>
        <taxon>Pseudomonadati</taxon>
        <taxon>Pseudomonadota</taxon>
        <taxon>Betaproteobacteria</taxon>
        <taxon>Burkholderiales</taxon>
        <taxon>Sutterellaceae</taxon>
        <taxon>Mesosutterella</taxon>
    </lineage>
</organism>
<gene>
    <name evidence="1" type="ORF">MAF45_03865</name>
</gene>
<dbReference type="Proteomes" id="UP001297600">
    <property type="component" value="Unassembled WGS sequence"/>
</dbReference>
<sequence length="61" mass="7093">MMQKVVSLFQWEVYTYFWGTAVKERRTGKWVAAFLSPGGQEINLEGLNVEIHENGIEFIDE</sequence>
<proteinExistence type="predicted"/>
<keyword evidence="2" id="KW-1185">Reference proteome</keyword>
<name>A0ABS9MPQ7_9BURK</name>
<dbReference type="RefSeq" id="WP_237978239.1">
    <property type="nucleotide sequence ID" value="NZ_JAKNCT010000004.1"/>
</dbReference>
<protein>
    <submittedName>
        <fullName evidence="1">Uncharacterized protein</fullName>
    </submittedName>
</protein>